<keyword evidence="2" id="KW-1185">Reference proteome</keyword>
<proteinExistence type="predicted"/>
<evidence type="ECO:0000313" key="1">
    <source>
        <dbReference type="EMBL" id="SEA94328.1"/>
    </source>
</evidence>
<dbReference type="RefSeq" id="WP_139284145.1">
    <property type="nucleotide sequence ID" value="NZ_FNQM01000020.1"/>
</dbReference>
<dbReference type="EMBL" id="FNQM01000020">
    <property type="protein sequence ID" value="SEA94328.1"/>
    <property type="molecule type" value="Genomic_DNA"/>
</dbReference>
<organism evidence="1 2">
    <name type="scientific">Rubrimonas cliftonensis</name>
    <dbReference type="NCBI Taxonomy" id="89524"/>
    <lineage>
        <taxon>Bacteria</taxon>
        <taxon>Pseudomonadati</taxon>
        <taxon>Pseudomonadota</taxon>
        <taxon>Alphaproteobacteria</taxon>
        <taxon>Rhodobacterales</taxon>
        <taxon>Paracoccaceae</taxon>
        <taxon>Rubrimonas</taxon>
    </lineage>
</organism>
<dbReference type="AlphaFoldDB" id="A0A1H4FC70"/>
<evidence type="ECO:0000313" key="2">
    <source>
        <dbReference type="Proteomes" id="UP000198703"/>
    </source>
</evidence>
<gene>
    <name evidence="1" type="ORF">SAMN05444370_12028</name>
</gene>
<accession>A0A1H4FC70</accession>
<dbReference type="STRING" id="89524.SAMN05444370_12028"/>
<dbReference type="Proteomes" id="UP000198703">
    <property type="component" value="Unassembled WGS sequence"/>
</dbReference>
<reference evidence="1 2" key="1">
    <citation type="submission" date="2016-10" db="EMBL/GenBank/DDBJ databases">
        <authorList>
            <person name="de Groot N.N."/>
        </authorList>
    </citation>
    <scope>NUCLEOTIDE SEQUENCE [LARGE SCALE GENOMIC DNA]</scope>
    <source>
        <strain evidence="1 2">DSM 15345</strain>
    </source>
</reference>
<sequence>MPSYSFFRVNCSYIVAKALLAATGIKHNFSLHAYYQTPKTGIGALYRGVWTPMMVLKYSRQLEQAEAGATAAAA</sequence>
<protein>
    <submittedName>
        <fullName evidence="1">Uncharacterized protein</fullName>
    </submittedName>
</protein>
<name>A0A1H4FC70_9RHOB</name>